<keyword evidence="4" id="KW-1185">Reference proteome</keyword>
<sequence>MILTLDLQDGTPQAAFLAFYFTESTASCDPDDIRIIDIHINGQIMKTVSLDLAKCTVITLYPISVVGPTINITLGPNQKSTLPPLIGAMEAFTRKDVQETSGSGGGGGGGRHWIISSLYIAF</sequence>
<accession>A0AAN8VKX4</accession>
<feature type="domain" description="Malectin-like" evidence="2">
    <location>
        <begin position="3"/>
        <end position="93"/>
    </location>
</feature>
<dbReference type="EMBL" id="JBAMMX010000013">
    <property type="protein sequence ID" value="KAK6929277.1"/>
    <property type="molecule type" value="Genomic_DNA"/>
</dbReference>
<name>A0AAN8VKX4_9MAGN</name>
<dbReference type="InterPro" id="IPR024788">
    <property type="entry name" value="Malectin-like_Carb-bd_dom"/>
</dbReference>
<evidence type="ECO:0000256" key="1">
    <source>
        <dbReference type="ARBA" id="ARBA00004167"/>
    </source>
</evidence>
<dbReference type="GO" id="GO:0016020">
    <property type="term" value="C:membrane"/>
    <property type="evidence" value="ECO:0007669"/>
    <property type="project" value="UniProtKB-SubCell"/>
</dbReference>
<dbReference type="Pfam" id="PF12819">
    <property type="entry name" value="Malectin_like"/>
    <property type="match status" value="1"/>
</dbReference>
<comment type="subcellular location">
    <subcellularLocation>
        <location evidence="1">Membrane</location>
        <topology evidence="1">Single-pass membrane protein</topology>
    </subcellularLocation>
</comment>
<protein>
    <submittedName>
        <fullName evidence="3">Malectin-like domain</fullName>
    </submittedName>
</protein>
<evidence type="ECO:0000313" key="4">
    <source>
        <dbReference type="Proteomes" id="UP001370490"/>
    </source>
</evidence>
<dbReference type="Proteomes" id="UP001370490">
    <property type="component" value="Unassembled WGS sequence"/>
</dbReference>
<dbReference type="AlphaFoldDB" id="A0AAN8VKX4"/>
<comment type="caution">
    <text evidence="3">The sequence shown here is derived from an EMBL/GenBank/DDBJ whole genome shotgun (WGS) entry which is preliminary data.</text>
</comment>
<evidence type="ECO:0000259" key="2">
    <source>
        <dbReference type="Pfam" id="PF12819"/>
    </source>
</evidence>
<organism evidence="3 4">
    <name type="scientific">Dillenia turbinata</name>
    <dbReference type="NCBI Taxonomy" id="194707"/>
    <lineage>
        <taxon>Eukaryota</taxon>
        <taxon>Viridiplantae</taxon>
        <taxon>Streptophyta</taxon>
        <taxon>Embryophyta</taxon>
        <taxon>Tracheophyta</taxon>
        <taxon>Spermatophyta</taxon>
        <taxon>Magnoliopsida</taxon>
        <taxon>eudicotyledons</taxon>
        <taxon>Gunneridae</taxon>
        <taxon>Pentapetalae</taxon>
        <taxon>Dilleniales</taxon>
        <taxon>Dilleniaceae</taxon>
        <taxon>Dillenia</taxon>
    </lineage>
</organism>
<proteinExistence type="predicted"/>
<evidence type="ECO:0000313" key="3">
    <source>
        <dbReference type="EMBL" id="KAK6929277.1"/>
    </source>
</evidence>
<reference evidence="3 4" key="1">
    <citation type="submission" date="2023-12" db="EMBL/GenBank/DDBJ databases">
        <title>A high-quality genome assembly for Dillenia turbinata (Dilleniales).</title>
        <authorList>
            <person name="Chanderbali A."/>
        </authorList>
    </citation>
    <scope>NUCLEOTIDE SEQUENCE [LARGE SCALE GENOMIC DNA]</scope>
    <source>
        <strain evidence="3">LSX21</strain>
        <tissue evidence="3">Leaf</tissue>
    </source>
</reference>
<gene>
    <name evidence="3" type="ORF">RJ641_005482</name>
</gene>